<evidence type="ECO:0000256" key="2">
    <source>
        <dbReference type="ARBA" id="ARBA00022566"/>
    </source>
</evidence>
<comment type="similarity">
    <text evidence="1">Belongs to the cAMP-dependent kinase regulatory chain family.</text>
</comment>
<feature type="region of interest" description="Disordered" evidence="4">
    <location>
        <begin position="612"/>
        <end position="649"/>
    </location>
</feature>
<keyword evidence="2" id="KW-0116">cAMP-binding</keyword>
<name>A0A9D4J4S3_DREPO</name>
<feature type="region of interest" description="Disordered" evidence="4">
    <location>
        <begin position="1"/>
        <end position="24"/>
    </location>
</feature>
<evidence type="ECO:0000256" key="1">
    <source>
        <dbReference type="ARBA" id="ARBA00005753"/>
    </source>
</evidence>
<reference evidence="6" key="1">
    <citation type="journal article" date="2019" name="bioRxiv">
        <title>The Genome of the Zebra Mussel, Dreissena polymorpha: A Resource for Invasive Species Research.</title>
        <authorList>
            <person name="McCartney M.A."/>
            <person name="Auch B."/>
            <person name="Kono T."/>
            <person name="Mallez S."/>
            <person name="Zhang Y."/>
            <person name="Obille A."/>
            <person name="Becker A."/>
            <person name="Abrahante J.E."/>
            <person name="Garbe J."/>
            <person name="Badalamenti J.P."/>
            <person name="Herman A."/>
            <person name="Mangelson H."/>
            <person name="Liachko I."/>
            <person name="Sullivan S."/>
            <person name="Sone E.D."/>
            <person name="Koren S."/>
            <person name="Silverstein K.A.T."/>
            <person name="Beckman K.B."/>
            <person name="Gohl D.M."/>
        </authorList>
    </citation>
    <scope>NUCLEOTIDE SEQUENCE</scope>
    <source>
        <strain evidence="6">Duluth1</strain>
        <tissue evidence="6">Whole animal</tissue>
    </source>
</reference>
<feature type="compositionally biased region" description="Basic residues" evidence="4">
    <location>
        <begin position="577"/>
        <end position="590"/>
    </location>
</feature>
<dbReference type="SUPFAM" id="SSF51206">
    <property type="entry name" value="cAMP-binding domain-like"/>
    <property type="match status" value="2"/>
</dbReference>
<keyword evidence="2" id="KW-0547">Nucleotide-binding</keyword>
<dbReference type="GO" id="GO:0030552">
    <property type="term" value="F:cAMP binding"/>
    <property type="evidence" value="ECO:0007669"/>
    <property type="project" value="UniProtKB-KW"/>
</dbReference>
<dbReference type="InterPro" id="IPR014710">
    <property type="entry name" value="RmlC-like_jellyroll"/>
</dbReference>
<organism evidence="6 7">
    <name type="scientific">Dreissena polymorpha</name>
    <name type="common">Zebra mussel</name>
    <name type="synonym">Mytilus polymorpha</name>
    <dbReference type="NCBI Taxonomy" id="45954"/>
    <lineage>
        <taxon>Eukaryota</taxon>
        <taxon>Metazoa</taxon>
        <taxon>Spiralia</taxon>
        <taxon>Lophotrochozoa</taxon>
        <taxon>Mollusca</taxon>
        <taxon>Bivalvia</taxon>
        <taxon>Autobranchia</taxon>
        <taxon>Heteroconchia</taxon>
        <taxon>Euheterodonta</taxon>
        <taxon>Imparidentia</taxon>
        <taxon>Neoheterodontei</taxon>
        <taxon>Myida</taxon>
        <taxon>Dreissenoidea</taxon>
        <taxon>Dreissenidae</taxon>
        <taxon>Dreissena</taxon>
    </lineage>
</organism>
<feature type="region of interest" description="Disordered" evidence="4">
    <location>
        <begin position="561"/>
        <end position="590"/>
    </location>
</feature>
<feature type="domain" description="Cyclic nucleotide-binding" evidence="5">
    <location>
        <begin position="68"/>
        <end position="106"/>
    </location>
</feature>
<dbReference type="InterPro" id="IPR018490">
    <property type="entry name" value="cNMP-bd_dom_sf"/>
</dbReference>
<dbReference type="Gene3D" id="2.60.120.10">
    <property type="entry name" value="Jelly Rolls"/>
    <property type="match status" value="2"/>
</dbReference>
<dbReference type="EMBL" id="JAIWYP010000007">
    <property type="protein sequence ID" value="KAH3795964.1"/>
    <property type="molecule type" value="Genomic_DNA"/>
</dbReference>
<dbReference type="GO" id="GO:0034236">
    <property type="term" value="F:protein kinase A catalytic subunit binding"/>
    <property type="evidence" value="ECO:0007669"/>
    <property type="project" value="TreeGrafter"/>
</dbReference>
<dbReference type="PROSITE" id="PS50042">
    <property type="entry name" value="CNMP_BINDING_3"/>
    <property type="match status" value="3"/>
</dbReference>
<keyword evidence="3" id="KW-0114">cAMP</keyword>
<feature type="domain" description="Cyclic nucleotide-binding" evidence="5">
    <location>
        <begin position="218"/>
        <end position="282"/>
    </location>
</feature>
<dbReference type="GO" id="GO:0005952">
    <property type="term" value="C:cAMP-dependent protein kinase complex"/>
    <property type="evidence" value="ECO:0007669"/>
    <property type="project" value="InterPro"/>
</dbReference>
<gene>
    <name evidence="6" type="ORF">DPMN_149527</name>
</gene>
<feature type="region of interest" description="Disordered" evidence="4">
    <location>
        <begin position="740"/>
        <end position="799"/>
    </location>
</feature>
<protein>
    <recommendedName>
        <fullName evidence="5">Cyclic nucleotide-binding domain-containing protein</fullName>
    </recommendedName>
</protein>
<proteinExistence type="inferred from homology"/>
<dbReference type="PANTHER" id="PTHR11635:SF152">
    <property type="entry name" value="CAMP-DEPENDENT PROTEIN KINASE TYPE I REGULATORY SUBUNIT-RELATED"/>
    <property type="match status" value="1"/>
</dbReference>
<dbReference type="InterPro" id="IPR000595">
    <property type="entry name" value="cNMP-bd_dom"/>
</dbReference>
<feature type="compositionally biased region" description="Polar residues" evidence="4">
    <location>
        <begin position="625"/>
        <end position="649"/>
    </location>
</feature>
<dbReference type="AlphaFoldDB" id="A0A9D4J4S3"/>
<reference evidence="6" key="2">
    <citation type="submission" date="2020-11" db="EMBL/GenBank/DDBJ databases">
        <authorList>
            <person name="McCartney M.A."/>
            <person name="Auch B."/>
            <person name="Kono T."/>
            <person name="Mallez S."/>
            <person name="Becker A."/>
            <person name="Gohl D.M."/>
            <person name="Silverstein K.A.T."/>
            <person name="Koren S."/>
            <person name="Bechman K.B."/>
            <person name="Herman A."/>
            <person name="Abrahante J.E."/>
            <person name="Garbe J."/>
        </authorList>
    </citation>
    <scope>NUCLEOTIDE SEQUENCE</scope>
    <source>
        <strain evidence="6">Duluth1</strain>
        <tissue evidence="6">Whole animal</tissue>
    </source>
</reference>
<comment type="caution">
    <text evidence="6">The sequence shown here is derived from an EMBL/GenBank/DDBJ whole genome shotgun (WGS) entry which is preliminary data.</text>
</comment>
<feature type="domain" description="Cyclic nucleotide-binding" evidence="5">
    <location>
        <begin position="285"/>
        <end position="335"/>
    </location>
</feature>
<evidence type="ECO:0000313" key="6">
    <source>
        <dbReference type="EMBL" id="KAH3795964.1"/>
    </source>
</evidence>
<dbReference type="CDD" id="cd00038">
    <property type="entry name" value="CAP_ED"/>
    <property type="match status" value="1"/>
</dbReference>
<dbReference type="Proteomes" id="UP000828390">
    <property type="component" value="Unassembled WGS sequence"/>
</dbReference>
<dbReference type="InterPro" id="IPR050503">
    <property type="entry name" value="cAMP-dep_PK_reg_su-like"/>
</dbReference>
<evidence type="ECO:0000256" key="4">
    <source>
        <dbReference type="SAM" id="MobiDB-lite"/>
    </source>
</evidence>
<feature type="region of interest" description="Disordered" evidence="4">
    <location>
        <begin position="813"/>
        <end position="843"/>
    </location>
</feature>
<evidence type="ECO:0000259" key="5">
    <source>
        <dbReference type="PROSITE" id="PS50042"/>
    </source>
</evidence>
<evidence type="ECO:0000313" key="7">
    <source>
        <dbReference type="Proteomes" id="UP000828390"/>
    </source>
</evidence>
<dbReference type="PANTHER" id="PTHR11635">
    <property type="entry name" value="CAMP-DEPENDENT PROTEIN KINASE REGULATORY CHAIN"/>
    <property type="match status" value="1"/>
</dbReference>
<dbReference type="GO" id="GO:0004862">
    <property type="term" value="F:cAMP-dependent protein kinase inhibitor activity"/>
    <property type="evidence" value="ECO:0007669"/>
    <property type="project" value="TreeGrafter"/>
</dbReference>
<keyword evidence="7" id="KW-1185">Reference proteome</keyword>
<sequence>MRQEPSRHSLSFKPGTKMLKSQTTMSSLKASSSEMVQELLRLISKPRFKREDHEINFVLPWLCKRSQLLQKVEKNVLIDIVRNCALVRSFEDDVIIKQGERGDSYFEDFCFYIILRGSVSVFIDPKMTGEGVDESTARASAAAKRKSVKKLPKAPESEVSILSGMEKASVTSVEVHDVTLHKTEAKYVSDQEDADTDSEMTKKPTKLLAPLDRNKFGKFIMKYGQGGAFGELALVNKDTFRNATVVTDEDTDLMVIDQELFDRSLKAEQEAKYAEIREFIETNSFFKDMNVKLKKLLEMSIRKERYIFDTNIVRQGDPVEGLHFIISGSANIIIQPKKHPGQYPQLWPFEAGVDQIAMEFEHLREARRAAILRKYEDPSVWDTKPEDLVIRREQGYAAIEKHMKESHINLCSVQSKEVLGDIETLCNLGTYVQTVRCTADTQCFVLDTKNFERLVSNRKANPITMDIMRVHVKNKLRMRMQMKQADLIPLLGYMHHKITEQMLPQTKKVEPFKTSKSVPDVEEEMQHLLQYFREGKEVMLLKPIVPGVVYYRELMHEKAKIREQQKKASGNADPPTRRRVIKTQNNRKPRSIAQIRESLQQMMEAEVIEMETKKFKKRTPKPQKANSSDQQLSVRTVPSNTPRTLVSSYSNVSESQASVKPGLIALMQAVRKADTASETSETSSIDLPKHLTEFRNENNSNGKSSHVASAHKPVPPVFVTELSTHEIKLPAIREEKTQEEIILREGSASKILSERTPDNMTTTHHREKNNNSKASTKGTKHAKSKTHTSADNKDNAPIEGTFDISEASTFSKENVPSLPALDGSQLSFNHGQESARTEDTSGSNVSLNWKTAIKFVNQRVQDRLTKALLEEETPYKDFLTSEPSLKLLENRIQAFHIKYGMGHKTKNLPPLKRYKLDSQEAPKPGGRVIVQRQTCRFADTEYIVKDHQHVKHSMVEHLPDFDRVRKTKIVVQQLLKSSDNS</sequence>
<evidence type="ECO:0000256" key="3">
    <source>
        <dbReference type="ARBA" id="ARBA00023149"/>
    </source>
</evidence>
<dbReference type="GO" id="GO:0005829">
    <property type="term" value="C:cytosol"/>
    <property type="evidence" value="ECO:0007669"/>
    <property type="project" value="TreeGrafter"/>
</dbReference>
<accession>A0A9D4J4S3</accession>